<accession>A0A0F9F735</accession>
<comment type="caution">
    <text evidence="1">The sequence shown here is derived from an EMBL/GenBank/DDBJ whole genome shotgun (WGS) entry which is preliminary data.</text>
</comment>
<name>A0A0F9F735_9ZZZZ</name>
<dbReference type="EMBL" id="LAZR01022332">
    <property type="protein sequence ID" value="KKL82219.1"/>
    <property type="molecule type" value="Genomic_DNA"/>
</dbReference>
<evidence type="ECO:0000313" key="1">
    <source>
        <dbReference type="EMBL" id="KKL82219.1"/>
    </source>
</evidence>
<dbReference type="AlphaFoldDB" id="A0A0F9F735"/>
<gene>
    <name evidence="1" type="ORF">LCGC14_1986940</name>
</gene>
<sequence>MGEMLELTYEGEMKRAYFRNPESPEGEDWFRPRTTQDDILNELAMRQPISESSFYQEMEELDVPYRRVRYALDKLIERGYVR</sequence>
<reference evidence="1" key="1">
    <citation type="journal article" date="2015" name="Nature">
        <title>Complex archaea that bridge the gap between prokaryotes and eukaryotes.</title>
        <authorList>
            <person name="Spang A."/>
            <person name="Saw J.H."/>
            <person name="Jorgensen S.L."/>
            <person name="Zaremba-Niedzwiedzka K."/>
            <person name="Martijn J."/>
            <person name="Lind A.E."/>
            <person name="van Eijk R."/>
            <person name="Schleper C."/>
            <person name="Guy L."/>
            <person name="Ettema T.J."/>
        </authorList>
    </citation>
    <scope>NUCLEOTIDE SEQUENCE</scope>
</reference>
<proteinExistence type="predicted"/>
<protein>
    <submittedName>
        <fullName evidence="1">Uncharacterized protein</fullName>
    </submittedName>
</protein>
<organism evidence="1">
    <name type="scientific">marine sediment metagenome</name>
    <dbReference type="NCBI Taxonomy" id="412755"/>
    <lineage>
        <taxon>unclassified sequences</taxon>
        <taxon>metagenomes</taxon>
        <taxon>ecological metagenomes</taxon>
    </lineage>
</organism>